<keyword evidence="6" id="KW-1185">Reference proteome</keyword>
<evidence type="ECO:0000259" key="4">
    <source>
        <dbReference type="SMART" id="SM00062"/>
    </source>
</evidence>
<dbReference type="GO" id="GO:0005576">
    <property type="term" value="C:extracellular region"/>
    <property type="evidence" value="ECO:0007669"/>
    <property type="project" value="TreeGrafter"/>
</dbReference>
<keyword evidence="2" id="KW-0813">Transport</keyword>
<proteinExistence type="inferred from homology"/>
<dbReference type="Gene3D" id="3.40.190.10">
    <property type="entry name" value="Periplasmic binding protein-like II"/>
    <property type="match status" value="2"/>
</dbReference>
<dbReference type="InterPro" id="IPR001638">
    <property type="entry name" value="Solute-binding_3/MltF_N"/>
</dbReference>
<dbReference type="InterPro" id="IPR051455">
    <property type="entry name" value="Bact_solute-bind_prot3"/>
</dbReference>
<dbReference type="GO" id="GO:0030288">
    <property type="term" value="C:outer membrane-bounded periplasmic space"/>
    <property type="evidence" value="ECO:0007669"/>
    <property type="project" value="TreeGrafter"/>
</dbReference>
<protein>
    <submittedName>
        <fullName evidence="5">ABC transporter substrate-binding protein</fullName>
    </submittedName>
</protein>
<dbReference type="PANTHER" id="PTHR30085:SF6">
    <property type="entry name" value="ABC TRANSPORTER GLUTAMINE-BINDING PROTEIN GLNH"/>
    <property type="match status" value="1"/>
</dbReference>
<reference evidence="5 6" key="1">
    <citation type="submission" date="2017-10" db="EMBL/GenBank/DDBJ databases">
        <title>Bifidobacterium xylocopum sp. nov. and Bifidobacterium aemilianum sp. nov., from the carpenter bee (Xylocopa violacea) digestive tract.</title>
        <authorList>
            <person name="Alberoni D."/>
            <person name="Baffoni L."/>
            <person name="Di Gioia D."/>
            <person name="Gaggia F."/>
            <person name="Biavati B."/>
        </authorList>
    </citation>
    <scope>NUCLEOTIDE SEQUENCE [LARGE SCALE GENOMIC DNA]</scope>
    <source>
        <strain evidence="5 6">XV2</strain>
    </source>
</reference>
<dbReference type="EMBL" id="PDCH01000013">
    <property type="protein sequence ID" value="RBP98981.1"/>
    <property type="molecule type" value="Genomic_DNA"/>
</dbReference>
<evidence type="ECO:0000256" key="3">
    <source>
        <dbReference type="ARBA" id="ARBA00022729"/>
    </source>
</evidence>
<dbReference type="SMART" id="SM00062">
    <property type="entry name" value="PBPb"/>
    <property type="match status" value="1"/>
</dbReference>
<comment type="caution">
    <text evidence="5">The sequence shown here is derived from an EMBL/GenBank/DDBJ whole genome shotgun (WGS) entry which is preliminary data.</text>
</comment>
<comment type="similarity">
    <text evidence="1">Belongs to the bacterial solute-binding protein 3 family.</text>
</comment>
<dbReference type="GO" id="GO:0006865">
    <property type="term" value="P:amino acid transport"/>
    <property type="evidence" value="ECO:0007669"/>
    <property type="project" value="TreeGrafter"/>
</dbReference>
<keyword evidence="3" id="KW-0732">Signal</keyword>
<accession>A0A366KE83</accession>
<evidence type="ECO:0000256" key="1">
    <source>
        <dbReference type="ARBA" id="ARBA00010333"/>
    </source>
</evidence>
<organism evidence="5 6">
    <name type="scientific">Bifidobacterium xylocopae</name>
    <dbReference type="NCBI Taxonomy" id="2493119"/>
    <lineage>
        <taxon>Bacteria</taxon>
        <taxon>Bacillati</taxon>
        <taxon>Actinomycetota</taxon>
        <taxon>Actinomycetes</taxon>
        <taxon>Bifidobacteriales</taxon>
        <taxon>Bifidobacteriaceae</taxon>
        <taxon>Bifidobacterium</taxon>
    </lineage>
</organism>
<dbReference type="AlphaFoldDB" id="A0A366KE83"/>
<dbReference type="PANTHER" id="PTHR30085">
    <property type="entry name" value="AMINO ACID ABC TRANSPORTER PERMEASE"/>
    <property type="match status" value="1"/>
</dbReference>
<dbReference type="SUPFAM" id="SSF53850">
    <property type="entry name" value="Periplasmic binding protein-like II"/>
    <property type="match status" value="1"/>
</dbReference>
<evidence type="ECO:0000313" key="6">
    <source>
        <dbReference type="Proteomes" id="UP000252345"/>
    </source>
</evidence>
<evidence type="ECO:0000313" key="5">
    <source>
        <dbReference type="EMBL" id="RBP98981.1"/>
    </source>
</evidence>
<feature type="domain" description="Solute-binding protein family 3/N-terminal" evidence="4">
    <location>
        <begin position="43"/>
        <end position="259"/>
    </location>
</feature>
<dbReference type="Pfam" id="PF00497">
    <property type="entry name" value="SBP_bac_3"/>
    <property type="match status" value="1"/>
</dbReference>
<sequence>MQGRMVLITRRLIALLTVLSLATVLAGCGGQSSTYDVSSIGPKVHIGVLADQPGLGFTRSGQRSGLDIDVARYILHELGFVPSQIVWSDLLPAQREEALESGRVDMILAGYSITGPRSQRVDFAGPYFISGQDLLIRKADRRIRGVGDLGGRRVCAVAGSTSVEGIIQRVPQAQVRERDRIGACVTALLSGDADAVTGDGMALAGASAVMGGGQLALLGATFTSERYGVAVRHGQPELVAAIDKALDHMMTDGSWMQSVRNAASGIGFEIDPKASRPIPPVH</sequence>
<dbReference type="Proteomes" id="UP000252345">
    <property type="component" value="Unassembled WGS sequence"/>
</dbReference>
<name>A0A366KE83_9BIFI</name>
<dbReference type="PROSITE" id="PS51257">
    <property type="entry name" value="PROKAR_LIPOPROTEIN"/>
    <property type="match status" value="1"/>
</dbReference>
<gene>
    <name evidence="5" type="ORF">CRD59_06245</name>
</gene>
<evidence type="ECO:0000256" key="2">
    <source>
        <dbReference type="ARBA" id="ARBA00022448"/>
    </source>
</evidence>